<dbReference type="Pfam" id="PF03881">
    <property type="entry name" value="Fructosamin_kin"/>
    <property type="match status" value="1"/>
</dbReference>
<dbReference type="EMBL" id="JASNQZ010000011">
    <property type="protein sequence ID" value="KAL0951509.1"/>
    <property type="molecule type" value="Genomic_DNA"/>
</dbReference>
<organism evidence="4 5">
    <name type="scientific">Hohenbuehelia grisea</name>
    <dbReference type="NCBI Taxonomy" id="104357"/>
    <lineage>
        <taxon>Eukaryota</taxon>
        <taxon>Fungi</taxon>
        <taxon>Dikarya</taxon>
        <taxon>Basidiomycota</taxon>
        <taxon>Agaricomycotina</taxon>
        <taxon>Agaricomycetes</taxon>
        <taxon>Agaricomycetidae</taxon>
        <taxon>Agaricales</taxon>
        <taxon>Pleurotineae</taxon>
        <taxon>Pleurotaceae</taxon>
        <taxon>Hohenbuehelia</taxon>
    </lineage>
</organism>
<name>A0ABR3J796_9AGAR</name>
<dbReference type="InterPro" id="IPR011009">
    <property type="entry name" value="Kinase-like_dom_sf"/>
</dbReference>
<sequence>MSIPSIILSELQHLELDAEFSGSLPRIRSSSGRVYFAKLGSSRDAEQWAGEAASLKDMHAAARGLAPHLLSFGIANNSSPYFISEYKDIGRLSDGTARTLATRLASELHVHTSRKGFGFEIPTYCGATRLKNGWFNTWSECYASMLRDMVSQLRKGRGHPELCNKTDEVIETVIPKLLGPLQVQPVLLHGDLWSGNVGVDQATGEPVIYDPASYYGHNEADLGIARMFGGFPDSFFIEYHQIIPKSEPVEQYELRAELYEFFHHLNHTLLFGGSYARSAISKLDKLISANL</sequence>
<reference evidence="5" key="1">
    <citation type="submission" date="2024-06" db="EMBL/GenBank/DDBJ databases">
        <title>Multi-omics analyses provide insights into the biosynthesis of the anticancer antibiotic pleurotin in Hohenbuehelia grisea.</title>
        <authorList>
            <person name="Weaver J.A."/>
            <person name="Alberti F."/>
        </authorList>
    </citation>
    <scope>NUCLEOTIDE SEQUENCE [LARGE SCALE GENOMIC DNA]</scope>
    <source>
        <strain evidence="5">T-177</strain>
    </source>
</reference>
<gene>
    <name evidence="4" type="ORF">HGRIS_008194</name>
</gene>
<dbReference type="Proteomes" id="UP001556367">
    <property type="component" value="Unassembled WGS sequence"/>
</dbReference>
<dbReference type="InterPro" id="IPR016477">
    <property type="entry name" value="Fructo-/Ketosamine-3-kinase"/>
</dbReference>
<evidence type="ECO:0000256" key="3">
    <source>
        <dbReference type="PIRNR" id="PIRNR006221"/>
    </source>
</evidence>
<dbReference type="PANTHER" id="PTHR12149">
    <property type="entry name" value="FRUCTOSAMINE 3 KINASE-RELATED PROTEIN"/>
    <property type="match status" value="1"/>
</dbReference>
<comment type="catalytic activity">
    <reaction evidence="2">
        <text>N(6)-D-ribulosyl-L-lysyl-[protein] + ATP = N(6)-(3-O-phospho-D-ribulosyl)-L-lysyl-[protein] + ADP + H(+)</text>
        <dbReference type="Rhea" id="RHEA:48432"/>
        <dbReference type="Rhea" id="RHEA-COMP:12103"/>
        <dbReference type="Rhea" id="RHEA-COMP:12104"/>
        <dbReference type="ChEBI" id="CHEBI:15378"/>
        <dbReference type="ChEBI" id="CHEBI:30616"/>
        <dbReference type="ChEBI" id="CHEBI:90418"/>
        <dbReference type="ChEBI" id="CHEBI:90420"/>
        <dbReference type="ChEBI" id="CHEBI:456216"/>
        <dbReference type="EC" id="2.7.1.172"/>
    </reaction>
    <physiologicalReaction direction="left-to-right" evidence="2">
        <dbReference type="Rhea" id="RHEA:48433"/>
    </physiologicalReaction>
</comment>
<comment type="caution">
    <text evidence="4">The sequence shown here is derived from an EMBL/GenBank/DDBJ whole genome shotgun (WGS) entry which is preliminary data.</text>
</comment>
<keyword evidence="3" id="KW-0808">Transferase</keyword>
<dbReference type="PIRSF" id="PIRSF006221">
    <property type="entry name" value="Ketosamine-3-kinase"/>
    <property type="match status" value="1"/>
</dbReference>
<comment type="similarity">
    <text evidence="3">Belongs to the fructosamine kinase family.</text>
</comment>
<dbReference type="EC" id="2.7.1.172" evidence="1"/>
<evidence type="ECO:0000313" key="5">
    <source>
        <dbReference type="Proteomes" id="UP001556367"/>
    </source>
</evidence>
<proteinExistence type="inferred from homology"/>
<protein>
    <recommendedName>
        <fullName evidence="1">protein-ribulosamine 3-kinase</fullName>
        <ecNumber evidence="1">2.7.1.172</ecNumber>
    </recommendedName>
</protein>
<evidence type="ECO:0000256" key="2">
    <source>
        <dbReference type="ARBA" id="ARBA00048655"/>
    </source>
</evidence>
<dbReference type="PANTHER" id="PTHR12149:SF8">
    <property type="entry name" value="PROTEIN-RIBULOSAMINE 3-KINASE"/>
    <property type="match status" value="1"/>
</dbReference>
<keyword evidence="5" id="KW-1185">Reference proteome</keyword>
<dbReference type="Gene3D" id="3.90.1200.10">
    <property type="match status" value="1"/>
</dbReference>
<keyword evidence="3" id="KW-0418">Kinase</keyword>
<accession>A0ABR3J796</accession>
<evidence type="ECO:0000256" key="1">
    <source>
        <dbReference type="ARBA" id="ARBA00011961"/>
    </source>
</evidence>
<evidence type="ECO:0000313" key="4">
    <source>
        <dbReference type="EMBL" id="KAL0951509.1"/>
    </source>
</evidence>
<dbReference type="SUPFAM" id="SSF56112">
    <property type="entry name" value="Protein kinase-like (PK-like)"/>
    <property type="match status" value="1"/>
</dbReference>